<name>A0A6G0XKP5_9STRA</name>
<evidence type="ECO:0000256" key="1">
    <source>
        <dbReference type="SAM" id="MobiDB-lite"/>
    </source>
</evidence>
<dbReference type="Proteomes" id="UP000481153">
    <property type="component" value="Unassembled WGS sequence"/>
</dbReference>
<evidence type="ECO:0000256" key="2">
    <source>
        <dbReference type="SAM" id="Phobius"/>
    </source>
</evidence>
<reference evidence="3 4" key="1">
    <citation type="submission" date="2019-07" db="EMBL/GenBank/DDBJ databases">
        <title>Genomics analysis of Aphanomyces spp. identifies a new class of oomycete effector associated with host adaptation.</title>
        <authorList>
            <person name="Gaulin E."/>
        </authorList>
    </citation>
    <scope>NUCLEOTIDE SEQUENCE [LARGE SCALE GENOMIC DNA]</scope>
    <source>
        <strain evidence="3 4">ATCC 201684</strain>
    </source>
</reference>
<dbReference type="AlphaFoldDB" id="A0A6G0XKP5"/>
<sequence>MTAWMDRFRTEKQKLNGLLVANGGVAIVILLNSLFLLGQSGGVIDFLSCAVFIASALAGLVMLNRNPSAFSIGAVLGGSIGLVVLAFFNTLFWIMTAASIETYQVAAWFAATFNLIYCGIECLFLHVLYKARHNIIETHAAYATIPDDALVGAVQSGEATDETSSVYSYQSSSSYPPPPSADI</sequence>
<accession>A0A6G0XKP5</accession>
<protein>
    <recommendedName>
        <fullName evidence="5">MARVEL domain-containing protein</fullName>
    </recommendedName>
</protein>
<feature type="compositionally biased region" description="Low complexity" evidence="1">
    <location>
        <begin position="164"/>
        <end position="174"/>
    </location>
</feature>
<evidence type="ECO:0000313" key="3">
    <source>
        <dbReference type="EMBL" id="KAF0740759.1"/>
    </source>
</evidence>
<keyword evidence="2" id="KW-0472">Membrane</keyword>
<gene>
    <name evidence="3" type="ORF">Ae201684_003890</name>
</gene>
<keyword evidence="4" id="KW-1185">Reference proteome</keyword>
<feature type="region of interest" description="Disordered" evidence="1">
    <location>
        <begin position="162"/>
        <end position="183"/>
    </location>
</feature>
<feature type="transmembrane region" description="Helical" evidence="2">
    <location>
        <begin position="15"/>
        <end position="37"/>
    </location>
</feature>
<proteinExistence type="predicted"/>
<organism evidence="3 4">
    <name type="scientific">Aphanomyces euteiches</name>
    <dbReference type="NCBI Taxonomy" id="100861"/>
    <lineage>
        <taxon>Eukaryota</taxon>
        <taxon>Sar</taxon>
        <taxon>Stramenopiles</taxon>
        <taxon>Oomycota</taxon>
        <taxon>Saprolegniomycetes</taxon>
        <taxon>Saprolegniales</taxon>
        <taxon>Verrucalvaceae</taxon>
        <taxon>Aphanomyces</taxon>
    </lineage>
</organism>
<dbReference type="EMBL" id="VJMJ01000045">
    <property type="protein sequence ID" value="KAF0740759.1"/>
    <property type="molecule type" value="Genomic_DNA"/>
</dbReference>
<evidence type="ECO:0008006" key="5">
    <source>
        <dbReference type="Google" id="ProtNLM"/>
    </source>
</evidence>
<keyword evidence="2" id="KW-0812">Transmembrane</keyword>
<feature type="transmembrane region" description="Helical" evidence="2">
    <location>
        <begin position="106"/>
        <end position="129"/>
    </location>
</feature>
<comment type="caution">
    <text evidence="3">The sequence shown here is derived from an EMBL/GenBank/DDBJ whole genome shotgun (WGS) entry which is preliminary data.</text>
</comment>
<feature type="transmembrane region" description="Helical" evidence="2">
    <location>
        <begin position="43"/>
        <end position="63"/>
    </location>
</feature>
<keyword evidence="2" id="KW-1133">Transmembrane helix</keyword>
<feature type="transmembrane region" description="Helical" evidence="2">
    <location>
        <begin position="70"/>
        <end position="94"/>
    </location>
</feature>
<evidence type="ECO:0000313" key="4">
    <source>
        <dbReference type="Proteomes" id="UP000481153"/>
    </source>
</evidence>
<dbReference type="VEuPathDB" id="FungiDB:AeMF1_011820"/>